<sequence>MATCGCGGVWREFARHACDSGRGLRFAQSECGHIRRDGTFTLVESYLLNRLNVFHKLTSHHAWEKAVHAGRHLIHGSGNDQ</sequence>
<dbReference type="STRING" id="1891926.Fuma_00046"/>
<proteinExistence type="predicted"/>
<protein>
    <submittedName>
        <fullName evidence="1">Uncharacterized protein</fullName>
    </submittedName>
</protein>
<accession>A0A1P8W8U3</accession>
<evidence type="ECO:0000313" key="2">
    <source>
        <dbReference type="Proteomes" id="UP000187735"/>
    </source>
</evidence>
<keyword evidence="2" id="KW-1185">Reference proteome</keyword>
<name>A0A1P8W8U3_9PLAN</name>
<gene>
    <name evidence="1" type="ORF">Fuma_00046</name>
</gene>
<dbReference type="AlphaFoldDB" id="A0A1P8W8U3"/>
<dbReference type="Proteomes" id="UP000187735">
    <property type="component" value="Chromosome"/>
</dbReference>
<reference evidence="1 2" key="1">
    <citation type="journal article" date="2016" name="Front. Microbiol.">
        <title>Fuerstia marisgermanicae gen. nov., sp. nov., an Unusual Member of the Phylum Planctomycetes from the German Wadden Sea.</title>
        <authorList>
            <person name="Kohn T."/>
            <person name="Heuer A."/>
            <person name="Jogler M."/>
            <person name="Vollmers J."/>
            <person name="Boedeker C."/>
            <person name="Bunk B."/>
            <person name="Rast P."/>
            <person name="Borchert D."/>
            <person name="Glockner I."/>
            <person name="Freese H.M."/>
            <person name="Klenk H.P."/>
            <person name="Overmann J."/>
            <person name="Kaster A.K."/>
            <person name="Rohde M."/>
            <person name="Wiegand S."/>
            <person name="Jogler C."/>
        </authorList>
    </citation>
    <scope>NUCLEOTIDE SEQUENCE [LARGE SCALE GENOMIC DNA]</scope>
    <source>
        <strain evidence="1 2">NH11</strain>
    </source>
</reference>
<evidence type="ECO:0000313" key="1">
    <source>
        <dbReference type="EMBL" id="APZ90471.1"/>
    </source>
</evidence>
<dbReference type="KEGG" id="fmr:Fuma_00046"/>
<organism evidence="1 2">
    <name type="scientific">Fuerstiella marisgermanici</name>
    <dbReference type="NCBI Taxonomy" id="1891926"/>
    <lineage>
        <taxon>Bacteria</taxon>
        <taxon>Pseudomonadati</taxon>
        <taxon>Planctomycetota</taxon>
        <taxon>Planctomycetia</taxon>
        <taxon>Planctomycetales</taxon>
        <taxon>Planctomycetaceae</taxon>
        <taxon>Fuerstiella</taxon>
    </lineage>
</organism>
<dbReference type="EMBL" id="CP017641">
    <property type="protein sequence ID" value="APZ90471.1"/>
    <property type="molecule type" value="Genomic_DNA"/>
</dbReference>